<dbReference type="InParanoid" id="A0A6J0BD89"/>
<dbReference type="GO" id="GO:0071424">
    <property type="term" value="F:rRNA (cytosine-N4-)-methyltransferase activity"/>
    <property type="evidence" value="ECO:0007669"/>
    <property type="project" value="TreeGrafter"/>
</dbReference>
<dbReference type="Proteomes" id="UP000829291">
    <property type="component" value="Chromosome 7"/>
</dbReference>
<dbReference type="FunCoup" id="A0A6J0BD89">
    <property type="interactions" value="630"/>
</dbReference>
<accession>A0A6J0BD89</accession>
<dbReference type="PANTHER" id="PTHR34260">
    <property type="entry name" value="UBIQUINOL-CYTOCHROME-C REDUCTASE COMPLEX ASSEMBLY FACTOR 2"/>
    <property type="match status" value="1"/>
</dbReference>
<dbReference type="KEGG" id="nlo:107219215"/>
<dbReference type="AlphaFoldDB" id="A0A6J0BD89"/>
<keyword evidence="2" id="KW-0809">Transit peptide</keyword>
<dbReference type="PANTHER" id="PTHR34260:SF1">
    <property type="entry name" value="UBIQUINOL-CYTOCHROME-C REDUCTASE COMPLEX ASSEMBLY FACTOR 2"/>
    <property type="match status" value="1"/>
</dbReference>
<dbReference type="InterPro" id="IPR037698">
    <property type="entry name" value="UQCC2"/>
</dbReference>
<organism evidence="8">
    <name type="scientific">Neodiprion lecontei</name>
    <name type="common">Redheaded pine sawfly</name>
    <dbReference type="NCBI Taxonomy" id="441921"/>
    <lineage>
        <taxon>Eukaryota</taxon>
        <taxon>Metazoa</taxon>
        <taxon>Ecdysozoa</taxon>
        <taxon>Arthropoda</taxon>
        <taxon>Hexapoda</taxon>
        <taxon>Insecta</taxon>
        <taxon>Pterygota</taxon>
        <taxon>Neoptera</taxon>
        <taxon>Endopterygota</taxon>
        <taxon>Hymenoptera</taxon>
        <taxon>Tenthredinoidea</taxon>
        <taxon>Diprionidae</taxon>
        <taxon>Diprioninae</taxon>
        <taxon>Neodiprion</taxon>
    </lineage>
</organism>
<evidence type="ECO:0000313" key="8">
    <source>
        <dbReference type="RefSeq" id="XP_015512855.2"/>
    </source>
</evidence>
<reference evidence="8" key="1">
    <citation type="submission" date="2025-08" db="UniProtKB">
        <authorList>
            <consortium name="RefSeq"/>
        </authorList>
    </citation>
    <scope>IDENTIFICATION</scope>
    <source>
        <tissue evidence="8">Thorax and Abdomen</tissue>
    </source>
</reference>
<protein>
    <recommendedName>
        <fullName evidence="6">Mitochondrial nucleoid factor 1</fullName>
    </recommendedName>
    <alternativeName>
        <fullName evidence="5">Mitochondrial protein M19</fullName>
    </alternativeName>
</protein>
<evidence type="ECO:0000313" key="7">
    <source>
        <dbReference type="Proteomes" id="UP000829291"/>
    </source>
</evidence>
<gene>
    <name evidence="8" type="primary">LOC107219215</name>
</gene>
<keyword evidence="4" id="KW-1135">Mitochondrion nucleoid</keyword>
<dbReference type="GeneID" id="107219215"/>
<comment type="subcellular location">
    <subcellularLocation>
        <location evidence="1">Mitochondrion matrix</location>
        <location evidence="1">Mitochondrion nucleoid</location>
    </subcellularLocation>
</comment>
<dbReference type="RefSeq" id="XP_015512855.2">
    <property type="nucleotide sequence ID" value="XM_015657369.2"/>
</dbReference>
<evidence type="ECO:0000256" key="2">
    <source>
        <dbReference type="ARBA" id="ARBA00022946"/>
    </source>
</evidence>
<keyword evidence="7" id="KW-1185">Reference proteome</keyword>
<keyword evidence="3" id="KW-0496">Mitochondrion</keyword>
<dbReference type="Pfam" id="PF20180">
    <property type="entry name" value="UQCC2_CBP6"/>
    <property type="match status" value="1"/>
</dbReference>
<proteinExistence type="predicted"/>
<name>A0A6J0BD89_NEOLC</name>
<dbReference type="GO" id="GO:0070475">
    <property type="term" value="P:rRNA base methylation"/>
    <property type="evidence" value="ECO:0007669"/>
    <property type="project" value="TreeGrafter"/>
</dbReference>
<dbReference type="OrthoDB" id="16290at2759"/>
<evidence type="ECO:0000256" key="3">
    <source>
        <dbReference type="ARBA" id="ARBA00023128"/>
    </source>
</evidence>
<evidence type="ECO:0000256" key="4">
    <source>
        <dbReference type="ARBA" id="ARBA00023271"/>
    </source>
</evidence>
<evidence type="ECO:0000256" key="1">
    <source>
        <dbReference type="ARBA" id="ARBA00004436"/>
    </source>
</evidence>
<sequence length="123" mass="14361">MAGFYKKYLTLLQSWPLDKSKVGKDLGQHIRDQVKLAFSKGDLNNVDEKRCDSYYNSLERIASNRYGKLYKRSFNSTASGLTQEQCNAVLSPEFLELWQEEERGFLSRTARLFRRKKHVSTDD</sequence>
<evidence type="ECO:0000256" key="6">
    <source>
        <dbReference type="ARBA" id="ARBA00032983"/>
    </source>
</evidence>
<evidence type="ECO:0000256" key="5">
    <source>
        <dbReference type="ARBA" id="ARBA00031206"/>
    </source>
</evidence>